<proteinExistence type="predicted"/>
<sequence>MPTYELLNPQGNATQTTASLPSQNQRGYPVESLPTAPNRLLDIGSSAEAILLNGIAWTSDGPEQTRNFKYLLRLESGFKNQLGIEVLPKGTSLIAQMTAKSDSGLFSLEVTDIIRGPNRQKVPVPNGALQVLAEDGSPLKADLEKKGGRRFFANAASILVPGIERAMDSVANSADSLILDDGDRSLIRSSGSSNPLASGISGLANGASRVVGERLDRSTTDTSVPYFKFPGGKAVRVFVNEDVQL</sequence>
<accession>A0A6J4VEV3</accession>
<feature type="region of interest" description="Disordered" evidence="1">
    <location>
        <begin position="1"/>
        <end position="30"/>
    </location>
</feature>
<reference evidence="2" key="1">
    <citation type="submission" date="2020-02" db="EMBL/GenBank/DDBJ databases">
        <authorList>
            <person name="Meier V. D."/>
        </authorList>
    </citation>
    <scope>NUCLEOTIDE SEQUENCE</scope>
    <source>
        <strain evidence="2">AVDCRST_MAG81</strain>
    </source>
</reference>
<gene>
    <name evidence="2" type="ORF">AVDCRST_MAG81-1714</name>
</gene>
<dbReference type="InterPro" id="IPR005498">
    <property type="entry name" value="T4SS_VirB10/TraB/TrbI"/>
</dbReference>
<dbReference type="AlphaFoldDB" id="A0A6J4VEV3"/>
<feature type="compositionally biased region" description="Polar residues" evidence="1">
    <location>
        <begin position="9"/>
        <end position="26"/>
    </location>
</feature>
<protein>
    <submittedName>
        <fullName evidence="2">Uncharacterized protein</fullName>
    </submittedName>
</protein>
<organism evidence="2">
    <name type="scientific">uncultured Synechococcales cyanobacterium</name>
    <dbReference type="NCBI Taxonomy" id="1936017"/>
    <lineage>
        <taxon>Bacteria</taxon>
        <taxon>Bacillati</taxon>
        <taxon>Cyanobacteriota</taxon>
        <taxon>Cyanophyceae</taxon>
        <taxon>Synechococcales</taxon>
        <taxon>environmental samples</taxon>
    </lineage>
</organism>
<dbReference type="EMBL" id="CADCWO010000100">
    <property type="protein sequence ID" value="CAA9571891.1"/>
    <property type="molecule type" value="Genomic_DNA"/>
</dbReference>
<dbReference type="Pfam" id="PF03743">
    <property type="entry name" value="TrbI"/>
    <property type="match status" value="1"/>
</dbReference>
<evidence type="ECO:0000313" key="2">
    <source>
        <dbReference type="EMBL" id="CAA9571891.1"/>
    </source>
</evidence>
<evidence type="ECO:0000256" key="1">
    <source>
        <dbReference type="SAM" id="MobiDB-lite"/>
    </source>
</evidence>
<name>A0A6J4VEV3_9CYAN</name>